<feature type="signal peptide" evidence="1">
    <location>
        <begin position="1"/>
        <end position="25"/>
    </location>
</feature>
<dbReference type="EMBL" id="JARK01001473">
    <property type="protein sequence ID" value="EYB97811.1"/>
    <property type="molecule type" value="Genomic_DNA"/>
</dbReference>
<dbReference type="AlphaFoldDB" id="A0A016T596"/>
<feature type="chain" id="PRO_5001487150" description="Secreted protein" evidence="1">
    <location>
        <begin position="26"/>
        <end position="91"/>
    </location>
</feature>
<keyword evidence="1" id="KW-0732">Signal</keyword>
<dbReference type="Proteomes" id="UP000024635">
    <property type="component" value="Unassembled WGS sequence"/>
</dbReference>
<protein>
    <recommendedName>
        <fullName evidence="4">Secreted protein</fullName>
    </recommendedName>
</protein>
<comment type="caution">
    <text evidence="2">The sequence shown here is derived from an EMBL/GenBank/DDBJ whole genome shotgun (WGS) entry which is preliminary data.</text>
</comment>
<evidence type="ECO:0000256" key="1">
    <source>
        <dbReference type="SAM" id="SignalP"/>
    </source>
</evidence>
<organism evidence="2 3">
    <name type="scientific">Ancylostoma ceylanicum</name>
    <dbReference type="NCBI Taxonomy" id="53326"/>
    <lineage>
        <taxon>Eukaryota</taxon>
        <taxon>Metazoa</taxon>
        <taxon>Ecdysozoa</taxon>
        <taxon>Nematoda</taxon>
        <taxon>Chromadorea</taxon>
        <taxon>Rhabditida</taxon>
        <taxon>Rhabditina</taxon>
        <taxon>Rhabditomorpha</taxon>
        <taxon>Strongyloidea</taxon>
        <taxon>Ancylostomatidae</taxon>
        <taxon>Ancylostomatinae</taxon>
        <taxon>Ancylostoma</taxon>
    </lineage>
</organism>
<gene>
    <name evidence="2" type="primary">Acey_s0137.g2038</name>
    <name evidence="2" type="ORF">Y032_0137g2038</name>
</gene>
<evidence type="ECO:0000313" key="3">
    <source>
        <dbReference type="Proteomes" id="UP000024635"/>
    </source>
</evidence>
<proteinExistence type="predicted"/>
<sequence length="91" mass="10270">MSCLCRPSWLLSFALGILLIERGSSFHTSYVVTTFLRHKPFDYFKRPDMVAATEFCTSDGSRRDSIACFGILHVMSGDRVETFVGLITVRT</sequence>
<evidence type="ECO:0008006" key="4">
    <source>
        <dbReference type="Google" id="ProtNLM"/>
    </source>
</evidence>
<keyword evidence="3" id="KW-1185">Reference proteome</keyword>
<reference evidence="3" key="1">
    <citation type="journal article" date="2015" name="Nat. Genet.">
        <title>The genome and transcriptome of the zoonotic hookworm Ancylostoma ceylanicum identify infection-specific gene families.</title>
        <authorList>
            <person name="Schwarz E.M."/>
            <person name="Hu Y."/>
            <person name="Antoshechkin I."/>
            <person name="Miller M.M."/>
            <person name="Sternberg P.W."/>
            <person name="Aroian R.V."/>
        </authorList>
    </citation>
    <scope>NUCLEOTIDE SEQUENCE</scope>
    <source>
        <strain evidence="3">HY135</strain>
    </source>
</reference>
<evidence type="ECO:0000313" key="2">
    <source>
        <dbReference type="EMBL" id="EYB97811.1"/>
    </source>
</evidence>
<name>A0A016T596_9BILA</name>
<accession>A0A016T596</accession>